<sequence length="85" mass="9810">MSKTLTIQISDELEKKLLIQSKKLNLSLEELILQSLAKSTKMIDSDENDPILPLLGTLRFENSDLGENHDQYLRENLQQELKIDQ</sequence>
<name>A0A479ZUC2_9CYAN</name>
<gene>
    <name evidence="1" type="ORF">SR1949_12170</name>
</gene>
<dbReference type="RefSeq" id="WP_096568876.1">
    <property type="nucleotide sequence ID" value="NZ_BJCE01000027.1"/>
</dbReference>
<evidence type="ECO:0000313" key="2">
    <source>
        <dbReference type="Proteomes" id="UP000300142"/>
    </source>
</evidence>
<keyword evidence="2" id="KW-1185">Reference proteome</keyword>
<protein>
    <recommendedName>
        <fullName evidence="3">CopG domain protein DNA-binding domain protein</fullName>
    </recommendedName>
</protein>
<evidence type="ECO:0008006" key="3">
    <source>
        <dbReference type="Google" id="ProtNLM"/>
    </source>
</evidence>
<accession>A0A479ZUC2</accession>
<organism evidence="1 2">
    <name type="scientific">Sphaerospermopsis reniformis</name>
    <dbReference type="NCBI Taxonomy" id="531300"/>
    <lineage>
        <taxon>Bacteria</taxon>
        <taxon>Bacillati</taxon>
        <taxon>Cyanobacteriota</taxon>
        <taxon>Cyanophyceae</taxon>
        <taxon>Nostocales</taxon>
        <taxon>Aphanizomenonaceae</taxon>
        <taxon>Sphaerospermopsis</taxon>
    </lineage>
</organism>
<dbReference type="EMBL" id="BJCE01000027">
    <property type="protein sequence ID" value="GCL36117.1"/>
    <property type="molecule type" value="Genomic_DNA"/>
</dbReference>
<comment type="caution">
    <text evidence="1">The sequence shown here is derived from an EMBL/GenBank/DDBJ whole genome shotgun (WGS) entry which is preliminary data.</text>
</comment>
<proteinExistence type="predicted"/>
<dbReference type="Proteomes" id="UP000300142">
    <property type="component" value="Unassembled WGS sequence"/>
</dbReference>
<reference evidence="2" key="1">
    <citation type="submission" date="2019-02" db="EMBL/GenBank/DDBJ databases">
        <title>Draft genome sequence of Sphaerospermopsis reniformis NIES-1949.</title>
        <authorList>
            <person name="Yamaguchi H."/>
            <person name="Suzuki S."/>
            <person name="Kawachi M."/>
        </authorList>
    </citation>
    <scope>NUCLEOTIDE SEQUENCE [LARGE SCALE GENOMIC DNA]</scope>
    <source>
        <strain evidence="2">NIES-1949</strain>
    </source>
</reference>
<evidence type="ECO:0000313" key="1">
    <source>
        <dbReference type="EMBL" id="GCL36117.1"/>
    </source>
</evidence>
<dbReference type="AlphaFoldDB" id="A0A479ZUC2"/>